<organism evidence="1 2">
    <name type="scientific">Paragonimus skrjabini miyazakii</name>
    <dbReference type="NCBI Taxonomy" id="59628"/>
    <lineage>
        <taxon>Eukaryota</taxon>
        <taxon>Metazoa</taxon>
        <taxon>Spiralia</taxon>
        <taxon>Lophotrochozoa</taxon>
        <taxon>Platyhelminthes</taxon>
        <taxon>Trematoda</taxon>
        <taxon>Digenea</taxon>
        <taxon>Plagiorchiida</taxon>
        <taxon>Troglotremata</taxon>
        <taxon>Troglotrematidae</taxon>
        <taxon>Paragonimus</taxon>
    </lineage>
</organism>
<comment type="caution">
    <text evidence="1">The sequence shown here is derived from an EMBL/GenBank/DDBJ whole genome shotgun (WGS) entry which is preliminary data.</text>
</comment>
<sequence length="193" mass="21577">MTGKPAPKVDELDLYGQVLHIVLNTTGTGVHHAYEVLIVESQTIIRRLNISLPIYQIVGVRCRLCLVYIRGVSGTGSTQFTNPKTPTKHPGYSYEEDFNVTLEITGFTLTWRLPTTGRTGQFYQLRYFVHSNPGHLQVITLAPGSGSQMVNYPIPCSIYTFKLFSHPSGDEETLLKTIRILSEPEGAFCDRIT</sequence>
<name>A0A8S9YF26_9TREM</name>
<gene>
    <name evidence="1" type="ORF">EG68_11131</name>
</gene>
<dbReference type="EMBL" id="JTDE01007415">
    <property type="protein sequence ID" value="KAF7239279.1"/>
    <property type="molecule type" value="Genomic_DNA"/>
</dbReference>
<proteinExistence type="predicted"/>
<dbReference type="AlphaFoldDB" id="A0A8S9YF26"/>
<dbReference type="Proteomes" id="UP000822476">
    <property type="component" value="Unassembled WGS sequence"/>
</dbReference>
<protein>
    <submittedName>
        <fullName evidence="1">Uncharacterized protein</fullName>
    </submittedName>
</protein>
<evidence type="ECO:0000313" key="2">
    <source>
        <dbReference type="Proteomes" id="UP000822476"/>
    </source>
</evidence>
<reference evidence="1" key="1">
    <citation type="submission" date="2019-07" db="EMBL/GenBank/DDBJ databases">
        <title>Annotation for the trematode Paragonimus miyazaki's.</title>
        <authorList>
            <person name="Choi Y.-J."/>
        </authorList>
    </citation>
    <scope>NUCLEOTIDE SEQUENCE</scope>
    <source>
        <strain evidence="1">Japan</strain>
    </source>
</reference>
<accession>A0A8S9YF26</accession>
<keyword evidence="2" id="KW-1185">Reference proteome</keyword>
<evidence type="ECO:0000313" key="1">
    <source>
        <dbReference type="EMBL" id="KAF7239279.1"/>
    </source>
</evidence>